<dbReference type="Pfam" id="PF03412">
    <property type="entry name" value="Peptidase_C39"/>
    <property type="match status" value="1"/>
</dbReference>
<comment type="caution">
    <text evidence="2">The sequence shown here is derived from an EMBL/GenBank/DDBJ whole genome shotgun (WGS) entry which is preliminary data.</text>
</comment>
<dbReference type="GO" id="GO:0006508">
    <property type="term" value="P:proteolysis"/>
    <property type="evidence" value="ECO:0007669"/>
    <property type="project" value="InterPro"/>
</dbReference>
<dbReference type="GO" id="GO:0016020">
    <property type="term" value="C:membrane"/>
    <property type="evidence" value="ECO:0007669"/>
    <property type="project" value="InterPro"/>
</dbReference>
<dbReference type="EMBL" id="MHMT01000019">
    <property type="protein sequence ID" value="OGZ32434.1"/>
    <property type="molecule type" value="Genomic_DNA"/>
</dbReference>
<organism evidence="2 3">
    <name type="scientific">Candidatus Portnoybacteria bacterium RBG_13_40_8</name>
    <dbReference type="NCBI Taxonomy" id="1801990"/>
    <lineage>
        <taxon>Bacteria</taxon>
        <taxon>Candidatus Portnoyibacteriota</taxon>
    </lineage>
</organism>
<dbReference type="GO" id="GO:0005524">
    <property type="term" value="F:ATP binding"/>
    <property type="evidence" value="ECO:0007669"/>
    <property type="project" value="InterPro"/>
</dbReference>
<name>A0A1G2F2W7_9BACT</name>
<proteinExistence type="predicted"/>
<dbReference type="STRING" id="1801990.A2V69_02335"/>
<dbReference type="Gene3D" id="3.90.70.10">
    <property type="entry name" value="Cysteine proteinases"/>
    <property type="match status" value="1"/>
</dbReference>
<protein>
    <recommendedName>
        <fullName evidence="1">Peptidase C39 domain-containing protein</fullName>
    </recommendedName>
</protein>
<dbReference type="GO" id="GO:0008233">
    <property type="term" value="F:peptidase activity"/>
    <property type="evidence" value="ECO:0007669"/>
    <property type="project" value="InterPro"/>
</dbReference>
<evidence type="ECO:0000313" key="3">
    <source>
        <dbReference type="Proteomes" id="UP000177810"/>
    </source>
</evidence>
<dbReference type="AlphaFoldDB" id="A0A1G2F2W7"/>
<gene>
    <name evidence="2" type="ORF">A2V69_02335</name>
</gene>
<dbReference type="Proteomes" id="UP000177810">
    <property type="component" value="Unassembled WGS sequence"/>
</dbReference>
<dbReference type="InterPro" id="IPR005074">
    <property type="entry name" value="Peptidase_C39"/>
</dbReference>
<accession>A0A1G2F2W7</accession>
<sequence length="174" mass="20208">MFENQTSSYFLTELFLEIMIIICSLENKIFKKERKVNENKTSVDCFFEQLGSSCGVCATNVLLKMWGLPGVIFSFHPIKGVSPKKILWILRRQGLDAKSKRISIRNLKPRSLLYYPFPNDHYVVVKKIADGKALVYDSEKKGPYWLYLSVLKKKWYGQKSDGWVIETRKGNSKK</sequence>
<feature type="domain" description="Peptidase C39" evidence="1">
    <location>
        <begin position="52"/>
        <end position="157"/>
    </location>
</feature>
<evidence type="ECO:0000313" key="2">
    <source>
        <dbReference type="EMBL" id="OGZ32434.1"/>
    </source>
</evidence>
<evidence type="ECO:0000259" key="1">
    <source>
        <dbReference type="Pfam" id="PF03412"/>
    </source>
</evidence>
<reference evidence="2 3" key="1">
    <citation type="journal article" date="2016" name="Nat. Commun.">
        <title>Thousands of microbial genomes shed light on interconnected biogeochemical processes in an aquifer system.</title>
        <authorList>
            <person name="Anantharaman K."/>
            <person name="Brown C.T."/>
            <person name="Hug L.A."/>
            <person name="Sharon I."/>
            <person name="Castelle C.J."/>
            <person name="Probst A.J."/>
            <person name="Thomas B.C."/>
            <person name="Singh A."/>
            <person name="Wilkins M.J."/>
            <person name="Karaoz U."/>
            <person name="Brodie E.L."/>
            <person name="Williams K.H."/>
            <person name="Hubbard S.S."/>
            <person name="Banfield J.F."/>
        </authorList>
    </citation>
    <scope>NUCLEOTIDE SEQUENCE [LARGE SCALE GENOMIC DNA]</scope>
</reference>